<proteinExistence type="predicted"/>
<protein>
    <submittedName>
        <fullName evidence="2">Conjugal transfer protein TrbO</fullName>
    </submittedName>
</protein>
<dbReference type="RefSeq" id="WP_046831954.1">
    <property type="nucleotide sequence ID" value="NZ_JAWMQI010000035.1"/>
</dbReference>
<comment type="caution">
    <text evidence="2">The sequence shown here is derived from an EMBL/GenBank/DDBJ whole genome shotgun (WGS) entry which is preliminary data.</text>
</comment>
<sequence length="87" mass="9574">MGIQNFMQRYWNGAKAYALWAADQAKAPLDLLVLGFGPVIVMGLAAYTLLRFLPTWASYVGGAALLVAALPFAFHVLMQYAHRCGRQ</sequence>
<evidence type="ECO:0000313" key="3">
    <source>
        <dbReference type="Proteomes" id="UP001187425"/>
    </source>
</evidence>
<organism evidence="2 3">
    <name type="scientific">Xanthomonas hortorum pv. vitians</name>
    <dbReference type="NCBI Taxonomy" id="83224"/>
    <lineage>
        <taxon>Bacteria</taxon>
        <taxon>Pseudomonadati</taxon>
        <taxon>Pseudomonadota</taxon>
        <taxon>Gammaproteobacteria</taxon>
        <taxon>Lysobacterales</taxon>
        <taxon>Lysobacteraceae</taxon>
        <taxon>Xanthomonas</taxon>
    </lineage>
</organism>
<name>A0AAW8ZTM2_9XANT</name>
<reference evidence="2 3" key="1">
    <citation type="submission" date="2023-10" db="EMBL/GenBank/DDBJ databases">
        <title>A new tool for lettuce pathogen research.</title>
        <authorList>
            <person name="Horton K.N."/>
            <person name="Cseke L.J."/>
            <person name="Badiwe M."/>
            <person name="Tesfaye D."/>
            <person name="Klein A."/>
            <person name="Su J."/>
            <person name="Potnis N."/>
            <person name="Gassmann W."/>
        </authorList>
    </citation>
    <scope>NUCLEOTIDE SEQUENCE [LARGE SCALE GENOMIC DNA]</scope>
    <source>
        <strain evidence="2 3">JSKH1901</strain>
    </source>
</reference>
<accession>A0AAW8ZTM2</accession>
<feature type="transmembrane region" description="Helical" evidence="1">
    <location>
        <begin position="56"/>
        <end position="77"/>
    </location>
</feature>
<keyword evidence="1" id="KW-1133">Transmembrane helix</keyword>
<gene>
    <name evidence="2" type="ORF">R4K57_11035</name>
</gene>
<keyword evidence="1" id="KW-0812">Transmembrane</keyword>
<keyword evidence="1" id="KW-0472">Membrane</keyword>
<dbReference type="Proteomes" id="UP001187425">
    <property type="component" value="Unassembled WGS sequence"/>
</dbReference>
<dbReference type="EMBL" id="JAWMQI010000035">
    <property type="protein sequence ID" value="MDV7248934.1"/>
    <property type="molecule type" value="Genomic_DNA"/>
</dbReference>
<feature type="transmembrane region" description="Helical" evidence="1">
    <location>
        <begin position="31"/>
        <end position="50"/>
    </location>
</feature>
<evidence type="ECO:0000256" key="1">
    <source>
        <dbReference type="SAM" id="Phobius"/>
    </source>
</evidence>
<dbReference type="AlphaFoldDB" id="A0AAW8ZTM2"/>
<evidence type="ECO:0000313" key="2">
    <source>
        <dbReference type="EMBL" id="MDV7248934.1"/>
    </source>
</evidence>